<evidence type="ECO:0008006" key="6">
    <source>
        <dbReference type="Google" id="ProtNLM"/>
    </source>
</evidence>
<comment type="caution">
    <text evidence="4">The sequence shown here is derived from an EMBL/GenBank/DDBJ whole genome shotgun (WGS) entry which is preliminary data.</text>
</comment>
<dbReference type="AlphaFoldDB" id="A0A1X2HM93"/>
<dbReference type="STRING" id="13706.A0A1X2HM93"/>
<proteinExistence type="predicted"/>
<feature type="region of interest" description="Disordered" evidence="3">
    <location>
        <begin position="186"/>
        <end position="262"/>
    </location>
</feature>
<reference evidence="4 5" key="1">
    <citation type="submission" date="2016-07" db="EMBL/GenBank/DDBJ databases">
        <title>Pervasive Adenine N6-methylation of Active Genes in Fungi.</title>
        <authorList>
            <consortium name="DOE Joint Genome Institute"/>
            <person name="Mondo S.J."/>
            <person name="Dannebaum R.O."/>
            <person name="Kuo R.C."/>
            <person name="Labutti K."/>
            <person name="Haridas S."/>
            <person name="Kuo A."/>
            <person name="Salamov A."/>
            <person name="Ahrendt S.R."/>
            <person name="Lipzen A."/>
            <person name="Sullivan W."/>
            <person name="Andreopoulos W.B."/>
            <person name="Clum A."/>
            <person name="Lindquist E."/>
            <person name="Daum C."/>
            <person name="Ramamoorthy G.K."/>
            <person name="Gryganskyi A."/>
            <person name="Culley D."/>
            <person name="Magnuson J.K."/>
            <person name="James T.Y."/>
            <person name="O'Malley M.A."/>
            <person name="Stajich J.E."/>
            <person name="Spatafora J.W."/>
            <person name="Visel A."/>
            <person name="Grigoriev I.V."/>
        </authorList>
    </citation>
    <scope>NUCLEOTIDE SEQUENCE [LARGE SCALE GENOMIC DNA]</scope>
    <source>
        <strain evidence="4 5">NRRL 2496</strain>
    </source>
</reference>
<keyword evidence="1 2" id="KW-0175">Coiled coil</keyword>
<feature type="compositionally biased region" description="Low complexity" evidence="3">
    <location>
        <begin position="217"/>
        <end position="237"/>
    </location>
</feature>
<keyword evidence="5" id="KW-1185">Reference proteome</keyword>
<dbReference type="InterPro" id="IPR040351">
    <property type="entry name" value="RAB3IL/RAB3IP/Sec2"/>
</dbReference>
<name>A0A1X2HM93_SYNRA</name>
<dbReference type="SUPFAM" id="SSF144284">
    <property type="entry name" value="Sec2 N-terminal region"/>
    <property type="match status" value="1"/>
</dbReference>
<dbReference type="GO" id="GO:0005085">
    <property type="term" value="F:guanyl-nucleotide exchange factor activity"/>
    <property type="evidence" value="ECO:0007669"/>
    <property type="project" value="InterPro"/>
</dbReference>
<evidence type="ECO:0000256" key="1">
    <source>
        <dbReference type="ARBA" id="ARBA00023054"/>
    </source>
</evidence>
<gene>
    <name evidence="4" type="ORF">BCR43DRAFT_484585</name>
</gene>
<dbReference type="Gene3D" id="6.10.140.910">
    <property type="match status" value="1"/>
</dbReference>
<evidence type="ECO:0000256" key="2">
    <source>
        <dbReference type="SAM" id="Coils"/>
    </source>
</evidence>
<dbReference type="EMBL" id="MCGN01000002">
    <property type="protein sequence ID" value="ORY99941.1"/>
    <property type="molecule type" value="Genomic_DNA"/>
</dbReference>
<evidence type="ECO:0000256" key="3">
    <source>
        <dbReference type="SAM" id="MobiDB-lite"/>
    </source>
</evidence>
<dbReference type="PANTHER" id="PTHR14430">
    <property type="entry name" value="RABIN3-RELATED"/>
    <property type="match status" value="1"/>
</dbReference>
<evidence type="ECO:0000313" key="4">
    <source>
        <dbReference type="EMBL" id="ORY99941.1"/>
    </source>
</evidence>
<dbReference type="GO" id="GO:0070319">
    <property type="term" value="C:Golgi to plasma membrane transport vesicle"/>
    <property type="evidence" value="ECO:0007669"/>
    <property type="project" value="TreeGrafter"/>
</dbReference>
<protein>
    <recommendedName>
        <fullName evidence="6">GDP/GTP exchange factor Sec2 N-terminal domain-containing protein</fullName>
    </recommendedName>
</protein>
<accession>A0A1X2HM93</accession>
<dbReference type="Pfam" id="PF25555">
    <property type="entry name" value="RAB3A-like_C"/>
    <property type="match status" value="1"/>
</dbReference>
<organism evidence="4 5">
    <name type="scientific">Syncephalastrum racemosum</name>
    <name type="common">Filamentous fungus</name>
    <dbReference type="NCBI Taxonomy" id="13706"/>
    <lineage>
        <taxon>Eukaryota</taxon>
        <taxon>Fungi</taxon>
        <taxon>Fungi incertae sedis</taxon>
        <taxon>Mucoromycota</taxon>
        <taxon>Mucoromycotina</taxon>
        <taxon>Mucoromycetes</taxon>
        <taxon>Mucorales</taxon>
        <taxon>Syncephalastraceae</taxon>
        <taxon>Syncephalastrum</taxon>
    </lineage>
</organism>
<evidence type="ECO:0000313" key="5">
    <source>
        <dbReference type="Proteomes" id="UP000242180"/>
    </source>
</evidence>
<feature type="compositionally biased region" description="Low complexity" evidence="3">
    <location>
        <begin position="686"/>
        <end position="695"/>
    </location>
</feature>
<feature type="coiled-coil region" evidence="2">
    <location>
        <begin position="32"/>
        <end position="59"/>
    </location>
</feature>
<feature type="coiled-coil region" evidence="2">
    <location>
        <begin position="294"/>
        <end position="325"/>
    </location>
</feature>
<feature type="compositionally biased region" description="Low complexity" evidence="3">
    <location>
        <begin position="538"/>
        <end position="559"/>
    </location>
</feature>
<dbReference type="OrthoDB" id="5560525at2759"/>
<dbReference type="InParanoid" id="A0A1X2HM93"/>
<feature type="compositionally biased region" description="Polar residues" evidence="3">
    <location>
        <begin position="206"/>
        <end position="216"/>
    </location>
</feature>
<dbReference type="CDD" id="cd21044">
    <property type="entry name" value="Rab11BD_RAB3IP_like"/>
    <property type="match status" value="1"/>
</dbReference>
<dbReference type="PANTHER" id="PTHR14430:SF0">
    <property type="entry name" value="SEC2P DOMAIN-CONTAINING PROTEIN"/>
    <property type="match status" value="1"/>
</dbReference>
<dbReference type="Proteomes" id="UP000242180">
    <property type="component" value="Unassembled WGS sequence"/>
</dbReference>
<feature type="region of interest" description="Disordered" evidence="3">
    <location>
        <begin position="667"/>
        <end position="695"/>
    </location>
</feature>
<sequence>MDPFERGSLEEPFEDMHFDSGEFSEEDVLPFLLQAQDIIAKLESRVVDLETDLSTIHRKYEHDRHDWLVGLSQKDQYIHHLSNKLQRLEFNSREAIVLLSDAVSDDNASQLGELHGKITLSLNFLRQAQQTATPAADPPEVYDPVEVEDFEEGELERRAAAVNEWRKRDDTDLSSWDRQALNLMDGVESTVEERSSTDTSRHTANDADSIQASSGHSAGVTGTGTTFSSATSVSSMTRLPSSEDGSVLPRPPSDTSRVPLPVDNTFCTNCKQLLTQLDQQIEQKAYLKRDLSSLASALSEEEQLRANIEQVKEELEEDVQEITAMLFKTLNAMLMDEVNDREGLVRLDKETGGKLAHVLQAWDTREERLRTVKEHLVDLDAAVDQSSHVSERLVGPRPPTNDDFETTTTAITPRISMARLKRFSSAAPPSSPLVALGDDENLSGIPNRTVRLDGLVFNEFQQHLKALSSAPASTAMPATAYMKRVMTEDIDPCLFQYASASWWKSPWFKRKLIDAIANNRCEIQSYANTTHTVLSASTTSSSPATSHISTSSASTPITAQPAPNAPKTKCTCCGHLRICEFRMRLQPQQKQPQQQQAVPWLPIDRFCRDRIVAVCDFYNFMSHLKQGLMHSSPVLHMFKQSLHFRRRMGVAKVGSISLFEDDPRYYSSSSKRRSRSKRESIVLDHSGSASDSGSVVSVSDIQGLSGTGQIVIVH</sequence>
<feature type="compositionally biased region" description="Basic and acidic residues" evidence="3">
    <location>
        <begin position="191"/>
        <end position="205"/>
    </location>
</feature>
<feature type="region of interest" description="Disordered" evidence="3">
    <location>
        <begin position="538"/>
        <end position="564"/>
    </location>
</feature>
<dbReference type="GO" id="GO:0006887">
    <property type="term" value="P:exocytosis"/>
    <property type="evidence" value="ECO:0007669"/>
    <property type="project" value="TreeGrafter"/>
</dbReference>
<dbReference type="OMA" id="WLPIDRF"/>
<dbReference type="GO" id="GO:0051286">
    <property type="term" value="C:cell tip"/>
    <property type="evidence" value="ECO:0007669"/>
    <property type="project" value="TreeGrafter"/>
</dbReference>